<gene>
    <name evidence="5" type="ORF">ACFQWG_04305</name>
</gene>
<accession>A0ABW2SLC8</accession>
<dbReference type="EMBL" id="JBHTEF010000001">
    <property type="protein sequence ID" value="MFC7580443.1"/>
    <property type="molecule type" value="Genomic_DNA"/>
</dbReference>
<reference evidence="6" key="1">
    <citation type="journal article" date="2019" name="Int. J. Syst. Evol. Microbiol.">
        <title>The Global Catalogue of Microorganisms (GCM) 10K type strain sequencing project: providing services to taxonomists for standard genome sequencing and annotation.</title>
        <authorList>
            <consortium name="The Broad Institute Genomics Platform"/>
            <consortium name="The Broad Institute Genome Sequencing Center for Infectious Disease"/>
            <person name="Wu L."/>
            <person name="Ma J."/>
        </authorList>
    </citation>
    <scope>NUCLEOTIDE SEQUENCE [LARGE SCALE GENOMIC DNA]</scope>
    <source>
        <strain evidence="6">CCUG 56698</strain>
    </source>
</reference>
<dbReference type="InterPro" id="IPR027417">
    <property type="entry name" value="P-loop_NTPase"/>
</dbReference>
<dbReference type="Proteomes" id="UP001596527">
    <property type="component" value="Unassembled WGS sequence"/>
</dbReference>
<organism evidence="5 6">
    <name type="scientific">Schaalia naturae</name>
    <dbReference type="NCBI Taxonomy" id="635203"/>
    <lineage>
        <taxon>Bacteria</taxon>
        <taxon>Bacillati</taxon>
        <taxon>Actinomycetota</taxon>
        <taxon>Actinomycetes</taxon>
        <taxon>Actinomycetales</taxon>
        <taxon>Actinomycetaceae</taxon>
        <taxon>Schaalia</taxon>
    </lineage>
</organism>
<dbReference type="PANTHER" id="PTHR32182">
    <property type="entry name" value="DNA REPLICATION AND REPAIR PROTEIN RECF"/>
    <property type="match status" value="1"/>
</dbReference>
<dbReference type="RefSeq" id="WP_380972448.1">
    <property type="nucleotide sequence ID" value="NZ_JBHTEF010000001.1"/>
</dbReference>
<evidence type="ECO:0000256" key="3">
    <source>
        <dbReference type="ARBA" id="ARBA00023236"/>
    </source>
</evidence>
<keyword evidence="3" id="KW-0742">SOS response</keyword>
<evidence type="ECO:0000313" key="6">
    <source>
        <dbReference type="Proteomes" id="UP001596527"/>
    </source>
</evidence>
<comment type="caution">
    <text evidence="5">The sequence shown here is derived from an EMBL/GenBank/DDBJ whole genome shotgun (WGS) entry which is preliminary data.</text>
</comment>
<dbReference type="PANTHER" id="PTHR32182:SF0">
    <property type="entry name" value="DNA REPLICATION AND REPAIR PROTEIN RECF"/>
    <property type="match status" value="1"/>
</dbReference>
<dbReference type="InterPro" id="IPR026866">
    <property type="entry name" value="CR006_AAA"/>
</dbReference>
<dbReference type="SUPFAM" id="SSF52540">
    <property type="entry name" value="P-loop containing nucleoside triphosphate hydrolases"/>
    <property type="match status" value="1"/>
</dbReference>
<keyword evidence="6" id="KW-1185">Reference proteome</keyword>
<evidence type="ECO:0000256" key="1">
    <source>
        <dbReference type="ARBA" id="ARBA00022763"/>
    </source>
</evidence>
<evidence type="ECO:0000313" key="5">
    <source>
        <dbReference type="EMBL" id="MFC7580443.1"/>
    </source>
</evidence>
<proteinExistence type="predicted"/>
<keyword evidence="1" id="KW-0227">DNA damage</keyword>
<name>A0ABW2SLC8_9ACTO</name>
<evidence type="ECO:0000256" key="2">
    <source>
        <dbReference type="ARBA" id="ARBA00023204"/>
    </source>
</evidence>
<feature type="domain" description="Protein CR006 P-loop" evidence="4">
    <location>
        <begin position="615"/>
        <end position="694"/>
    </location>
</feature>
<sequence>MASIEQDILDWVKRRPIWQRNLLKRIARGEAIDDAYIASVAQAIVDKKVTPEAPELAAADLPTGTAGGNTVQLESIGELKFVNALLDDQTLTFGATGVTVIYGDNGSGKSGYARLVKNVVGARHHEEILPDAFASSTGTQSAQITYSLGGTATTEAWPSLLEPALNQAHFYDEACGNDYLDRDTELAYRPSVLTLLDELIVHVDAVRAAIDAMIRTNEAEALVPPTVQPGTRAEAFLKSLSATTTKQEIDQALVLPAVPKVVQAELVKEEARLKTTDPAKEKQRLLSAATRIEALADHLETLGTKLSSARGDEMLAMQTAATTLRAAATEASKTSFADEPLAGVGSGTWRALWQAAENYSVAEAYPDHDFPATGDGHVCVLCQQPLQTDAAERLRRFHQFVHNDVAKRAKAAEDAFKGAIEDLKALEVTSEETTEAIGFLATEDKVFADSLTAALETAKRAKTRIGERLRGESEEGWIELVAVDLNDLRLRATDLKTKASAIDEVAFARTLADCRAKLAELESLMAIAAVRSGIEKEVERLIAHAALKKIQPTITTQPISVESGKLARAYVTDRVKDHFVRESERLKLEHVVLGDQGSPKGKLRHKPALLGTSSSSPKAVLSEGEQTAAGLAGFFTEVEFDDTKSAVILDDPMSSLDHERREKAARRIVEIANDRQVIVFTHDLMFLGEIVKASDELGVTLTERAIERNGARKPGRVIDGYPWKAKDAKQRIGDLQVELDRVKKNQTDMTADEYERATSEWAGKLSETWERIVRSEVAFKLVDRGTTNVRPKMFRIAAKITDADNTDFQSGYGATSKWARRHDKSEETNYVPPTADEMQAELDRIKAWRERVSKYGSGA</sequence>
<keyword evidence="2" id="KW-0234">DNA repair</keyword>
<dbReference type="Gene3D" id="3.40.50.300">
    <property type="entry name" value="P-loop containing nucleotide triphosphate hydrolases"/>
    <property type="match status" value="2"/>
</dbReference>
<protein>
    <submittedName>
        <fullName evidence="5">AAA family ATPase</fullName>
    </submittedName>
</protein>
<dbReference type="Pfam" id="PF13166">
    <property type="entry name" value="AAA_13"/>
    <property type="match status" value="1"/>
</dbReference>
<evidence type="ECO:0000259" key="4">
    <source>
        <dbReference type="Pfam" id="PF13166"/>
    </source>
</evidence>